<proteinExistence type="predicted"/>
<gene>
    <name evidence="1" type="ORF">Sviol_21670</name>
</gene>
<dbReference type="Proteomes" id="UP001050808">
    <property type="component" value="Unassembled WGS sequence"/>
</dbReference>
<name>A0ABQ3QKF3_9ACTN</name>
<reference evidence="1" key="1">
    <citation type="submission" date="2024-05" db="EMBL/GenBank/DDBJ databases">
        <title>Whole genome shotgun sequence of Streptomyces violascens NBRC 12920.</title>
        <authorList>
            <person name="Komaki H."/>
            <person name="Tamura T."/>
        </authorList>
    </citation>
    <scope>NUCLEOTIDE SEQUENCE</scope>
    <source>
        <strain evidence="1">NBRC 12920</strain>
    </source>
</reference>
<evidence type="ECO:0000313" key="2">
    <source>
        <dbReference type="Proteomes" id="UP001050808"/>
    </source>
</evidence>
<accession>A0ABQ3QKF3</accession>
<evidence type="ECO:0000313" key="1">
    <source>
        <dbReference type="EMBL" id="GHI37759.1"/>
    </source>
</evidence>
<comment type="caution">
    <text evidence="1">The sequence shown here is derived from an EMBL/GenBank/DDBJ whole genome shotgun (WGS) entry which is preliminary data.</text>
</comment>
<dbReference type="EMBL" id="BNDY01000002">
    <property type="protein sequence ID" value="GHI37759.1"/>
    <property type="molecule type" value="Genomic_DNA"/>
</dbReference>
<organism evidence="1 2">
    <name type="scientific">Streptomyces violascens</name>
    <dbReference type="NCBI Taxonomy" id="67381"/>
    <lineage>
        <taxon>Bacteria</taxon>
        <taxon>Bacillati</taxon>
        <taxon>Actinomycetota</taxon>
        <taxon>Actinomycetes</taxon>
        <taxon>Kitasatosporales</taxon>
        <taxon>Streptomycetaceae</taxon>
        <taxon>Streptomyces</taxon>
    </lineage>
</organism>
<sequence length="64" mass="7198">MRCRCFLCPEWLLDEQGLQESAYDVDKPDHDSAKDGKNGHSVLPAVKWSVTPDRWLGRATPVTA</sequence>
<keyword evidence="2" id="KW-1185">Reference proteome</keyword>
<protein>
    <submittedName>
        <fullName evidence="1">Uncharacterized protein</fullName>
    </submittedName>
</protein>